<accession>A0A9W9EH22</accession>
<dbReference type="Pfam" id="PF00857">
    <property type="entry name" value="Isochorismatase"/>
    <property type="match status" value="1"/>
</dbReference>
<reference evidence="3" key="1">
    <citation type="submission" date="2022-11" db="EMBL/GenBank/DDBJ databases">
        <authorList>
            <person name="Petersen C."/>
        </authorList>
    </citation>
    <scope>NUCLEOTIDE SEQUENCE</scope>
    <source>
        <strain evidence="3">IBT 34128</strain>
    </source>
</reference>
<dbReference type="InterPro" id="IPR053152">
    <property type="entry name" value="Hydrolase_YcaC-like"/>
</dbReference>
<proteinExistence type="inferred from homology"/>
<dbReference type="GeneID" id="81399641"/>
<feature type="domain" description="Isochorismatase-like" evidence="2">
    <location>
        <begin position="51"/>
        <end position="173"/>
    </location>
</feature>
<evidence type="ECO:0000259" key="2">
    <source>
        <dbReference type="Pfam" id="PF00857"/>
    </source>
</evidence>
<organism evidence="3 4">
    <name type="scientific">Penicillium alfredii</name>
    <dbReference type="NCBI Taxonomy" id="1506179"/>
    <lineage>
        <taxon>Eukaryota</taxon>
        <taxon>Fungi</taxon>
        <taxon>Dikarya</taxon>
        <taxon>Ascomycota</taxon>
        <taxon>Pezizomycotina</taxon>
        <taxon>Eurotiomycetes</taxon>
        <taxon>Eurotiomycetidae</taxon>
        <taxon>Eurotiales</taxon>
        <taxon>Aspergillaceae</taxon>
        <taxon>Penicillium</taxon>
    </lineage>
</organism>
<evidence type="ECO:0000313" key="3">
    <source>
        <dbReference type="EMBL" id="KAJ5081683.1"/>
    </source>
</evidence>
<comment type="similarity">
    <text evidence="1">Belongs to the isochorismatase family.</text>
</comment>
<sequence length="216" mass="23848">MPAAYKRLDVDNCVFLFVDHQASNLLLSSGLIQLVHDFEPNQFHTNVLGLAKMAQYYNAPAILTSSFETGPNGPIVKEIPETLPKAPIIRRPGQINAMDNEDFAAAVTATGKQQVIISGVLTEICVAFPALTLIEKGYDVFVVTDASGTFAEHTREAAHKRMVQAGCQLLNWAAVSAELQRDWRRDVAGYSKIWTNHVPGYWCLLQSYQAKEAAQK</sequence>
<dbReference type="InterPro" id="IPR036380">
    <property type="entry name" value="Isochorismatase-like_sf"/>
</dbReference>
<dbReference type="AlphaFoldDB" id="A0A9W9EH22"/>
<dbReference type="EMBL" id="JAPMSZ010000012">
    <property type="protein sequence ID" value="KAJ5081683.1"/>
    <property type="molecule type" value="Genomic_DNA"/>
</dbReference>
<dbReference type="PANTHER" id="PTHR43559:SF3">
    <property type="entry name" value="HYDROLASE YCAC-RELATED"/>
    <property type="match status" value="1"/>
</dbReference>
<evidence type="ECO:0000256" key="1">
    <source>
        <dbReference type="ARBA" id="ARBA00006336"/>
    </source>
</evidence>
<dbReference type="Gene3D" id="3.40.50.850">
    <property type="entry name" value="Isochorismatase-like"/>
    <property type="match status" value="1"/>
</dbReference>
<reference evidence="3" key="2">
    <citation type="journal article" date="2023" name="IMA Fungus">
        <title>Comparative genomic study of the Penicillium genus elucidates a diverse pangenome and 15 lateral gene transfer events.</title>
        <authorList>
            <person name="Petersen C."/>
            <person name="Sorensen T."/>
            <person name="Nielsen M.R."/>
            <person name="Sondergaard T.E."/>
            <person name="Sorensen J.L."/>
            <person name="Fitzpatrick D.A."/>
            <person name="Frisvad J.C."/>
            <person name="Nielsen K.L."/>
        </authorList>
    </citation>
    <scope>NUCLEOTIDE SEQUENCE</scope>
    <source>
        <strain evidence="3">IBT 34128</strain>
    </source>
</reference>
<keyword evidence="4" id="KW-1185">Reference proteome</keyword>
<dbReference type="Proteomes" id="UP001141434">
    <property type="component" value="Unassembled WGS sequence"/>
</dbReference>
<gene>
    <name evidence="3" type="ORF">NUU61_009947</name>
</gene>
<evidence type="ECO:0000313" key="4">
    <source>
        <dbReference type="Proteomes" id="UP001141434"/>
    </source>
</evidence>
<comment type="caution">
    <text evidence="3">The sequence shown here is derived from an EMBL/GenBank/DDBJ whole genome shotgun (WGS) entry which is preliminary data.</text>
</comment>
<dbReference type="InterPro" id="IPR000868">
    <property type="entry name" value="Isochorismatase-like_dom"/>
</dbReference>
<name>A0A9W9EH22_9EURO</name>
<protein>
    <recommendedName>
        <fullName evidence="2">Isochorismatase-like domain-containing protein</fullName>
    </recommendedName>
</protein>
<dbReference type="SUPFAM" id="SSF52499">
    <property type="entry name" value="Isochorismatase-like hydrolases"/>
    <property type="match status" value="1"/>
</dbReference>
<dbReference type="OrthoDB" id="167809at2759"/>
<dbReference type="PANTHER" id="PTHR43559">
    <property type="entry name" value="HYDROLASE YCAC-RELATED"/>
    <property type="match status" value="1"/>
</dbReference>
<dbReference type="RefSeq" id="XP_056506970.1">
    <property type="nucleotide sequence ID" value="XM_056660472.1"/>
</dbReference>